<evidence type="ECO:0000313" key="2">
    <source>
        <dbReference type="Proteomes" id="UP001444625"/>
    </source>
</evidence>
<dbReference type="RefSeq" id="WP_345825632.1">
    <property type="nucleotide sequence ID" value="NZ_JBDIML010000004.1"/>
</dbReference>
<accession>A0ABU9XKE0</accession>
<comment type="caution">
    <text evidence="1">The sequence shown here is derived from an EMBL/GenBank/DDBJ whole genome shotgun (WGS) entry which is preliminary data.</text>
</comment>
<organism evidence="1 2">
    <name type="scientific">Ornithinibacillus xuwenensis</name>
    <dbReference type="NCBI Taxonomy" id="3144668"/>
    <lineage>
        <taxon>Bacteria</taxon>
        <taxon>Bacillati</taxon>
        <taxon>Bacillota</taxon>
        <taxon>Bacilli</taxon>
        <taxon>Bacillales</taxon>
        <taxon>Bacillaceae</taxon>
        <taxon>Ornithinibacillus</taxon>
    </lineage>
</organism>
<proteinExistence type="predicted"/>
<dbReference type="EMBL" id="JBDIML010000004">
    <property type="protein sequence ID" value="MEN2768151.1"/>
    <property type="molecule type" value="Genomic_DNA"/>
</dbReference>
<name>A0ABU9XKE0_9BACI</name>
<reference evidence="1 2" key="1">
    <citation type="submission" date="2024-05" db="EMBL/GenBank/DDBJ databases">
        <authorList>
            <person name="Haq I."/>
            <person name="Ullah Z."/>
            <person name="Ahmad R."/>
            <person name="Li M."/>
            <person name="Tong Y."/>
        </authorList>
    </citation>
    <scope>NUCLEOTIDE SEQUENCE [LARGE SCALE GENOMIC DNA]</scope>
    <source>
        <strain evidence="1 2">16A2E</strain>
    </source>
</reference>
<keyword evidence="2" id="KW-1185">Reference proteome</keyword>
<sequence length="49" mass="5485">MDIQGKMSINPEFDLRIRGIFHVGKLVSTGFEEISSGSFKNKRQVVNSS</sequence>
<gene>
    <name evidence="1" type="ORF">ABC228_13290</name>
</gene>
<evidence type="ECO:0000313" key="1">
    <source>
        <dbReference type="EMBL" id="MEN2768151.1"/>
    </source>
</evidence>
<protein>
    <submittedName>
        <fullName evidence="1">Uncharacterized protein</fullName>
    </submittedName>
</protein>
<dbReference type="Proteomes" id="UP001444625">
    <property type="component" value="Unassembled WGS sequence"/>
</dbReference>